<name>A0A0R2QGA8_9ACTN</name>
<feature type="transmembrane region" description="Helical" evidence="6">
    <location>
        <begin position="303"/>
        <end position="319"/>
    </location>
</feature>
<sequence length="371" mass="39772">MMRIPFRVVFEQRGETPRRLSLLVPLASVLAALFFGALFLLATGYSPIDTYTNMFRDGFASFNGITDTLALSTVLICTGISAAFAFQMNLYNIGGEGQLYLGLIGGAWAGIALGDHLPTLIMVPIVLLCGALAGAAWIFVPAFVRSRLGTSEIVSTLLLTYIGASLIKHVIYTPDSFFRNPNTSFPQGRRVADSASLDSFGSSRLYPTFFVALIIAGALYWIVKRTEFGYRINVISDSPRAAHYAGINARRTTIWVMLISGALSGLAGAMLIVGPYGKIEPSIITLGYGYAGIVVAALARNNLGLIIVSGILFSGLRVGGNNLQVTTDTPIHIGVMLQGAILLFALGGEAFRRYHIHVVRVQDATARKAAV</sequence>
<protein>
    <recommendedName>
        <fullName evidence="9">ABC transporter permease</fullName>
    </recommendedName>
</protein>
<evidence type="ECO:0000256" key="2">
    <source>
        <dbReference type="ARBA" id="ARBA00022475"/>
    </source>
</evidence>
<evidence type="ECO:0000256" key="4">
    <source>
        <dbReference type="ARBA" id="ARBA00022989"/>
    </source>
</evidence>
<evidence type="ECO:0008006" key="9">
    <source>
        <dbReference type="Google" id="ProtNLM"/>
    </source>
</evidence>
<feature type="transmembrane region" description="Helical" evidence="6">
    <location>
        <begin position="20"/>
        <end position="48"/>
    </location>
</feature>
<proteinExistence type="predicted"/>
<evidence type="ECO:0000313" key="7">
    <source>
        <dbReference type="EMBL" id="KRO49319.1"/>
    </source>
</evidence>
<dbReference type="GO" id="GO:0005886">
    <property type="term" value="C:plasma membrane"/>
    <property type="evidence" value="ECO:0007669"/>
    <property type="project" value="UniProtKB-SubCell"/>
</dbReference>
<evidence type="ECO:0000256" key="6">
    <source>
        <dbReference type="SAM" id="Phobius"/>
    </source>
</evidence>
<organism evidence="7 8">
    <name type="scientific">Acidimicrobiia bacterium BACL6 MAG-120924-bin43</name>
    <dbReference type="NCBI Taxonomy" id="1655583"/>
    <lineage>
        <taxon>Bacteria</taxon>
        <taxon>Bacillati</taxon>
        <taxon>Actinomycetota</taxon>
        <taxon>Acidimicrobiia</taxon>
        <taxon>acIV cluster</taxon>
    </lineage>
</organism>
<dbReference type="InterPro" id="IPR001851">
    <property type="entry name" value="ABC_transp_permease"/>
</dbReference>
<dbReference type="AlphaFoldDB" id="A0A0R2QGA8"/>
<evidence type="ECO:0000256" key="5">
    <source>
        <dbReference type="ARBA" id="ARBA00023136"/>
    </source>
</evidence>
<feature type="transmembrane region" description="Helical" evidence="6">
    <location>
        <begin position="205"/>
        <end position="223"/>
    </location>
</feature>
<gene>
    <name evidence="7" type="ORF">ABR75_07210</name>
</gene>
<accession>A0A0R2QGA8</accession>
<dbReference type="PANTHER" id="PTHR47089">
    <property type="entry name" value="ABC TRANSPORTER, PERMEASE PROTEIN"/>
    <property type="match status" value="1"/>
</dbReference>
<feature type="transmembrane region" description="Helical" evidence="6">
    <location>
        <begin position="331"/>
        <end position="351"/>
    </location>
</feature>
<dbReference type="EMBL" id="LIBJ01000020">
    <property type="protein sequence ID" value="KRO49319.1"/>
    <property type="molecule type" value="Genomic_DNA"/>
</dbReference>
<evidence type="ECO:0000256" key="3">
    <source>
        <dbReference type="ARBA" id="ARBA00022692"/>
    </source>
</evidence>
<feature type="transmembrane region" description="Helical" evidence="6">
    <location>
        <begin position="279"/>
        <end position="298"/>
    </location>
</feature>
<feature type="transmembrane region" description="Helical" evidence="6">
    <location>
        <begin position="152"/>
        <end position="172"/>
    </location>
</feature>
<evidence type="ECO:0000256" key="1">
    <source>
        <dbReference type="ARBA" id="ARBA00004651"/>
    </source>
</evidence>
<feature type="transmembrane region" description="Helical" evidence="6">
    <location>
        <begin position="120"/>
        <end position="140"/>
    </location>
</feature>
<dbReference type="PANTHER" id="PTHR47089:SF1">
    <property type="entry name" value="GUANOSINE ABC TRANSPORTER PERMEASE PROTEIN NUPP"/>
    <property type="match status" value="1"/>
</dbReference>
<keyword evidence="3 6" id="KW-0812">Transmembrane</keyword>
<comment type="subcellular location">
    <subcellularLocation>
        <location evidence="1">Cell membrane</location>
        <topology evidence="1">Multi-pass membrane protein</topology>
    </subcellularLocation>
</comment>
<dbReference type="Pfam" id="PF02653">
    <property type="entry name" value="BPD_transp_2"/>
    <property type="match status" value="1"/>
</dbReference>
<feature type="transmembrane region" description="Helical" evidence="6">
    <location>
        <begin position="254"/>
        <end position="273"/>
    </location>
</feature>
<dbReference type="Proteomes" id="UP000051017">
    <property type="component" value="Unassembled WGS sequence"/>
</dbReference>
<keyword evidence="5 6" id="KW-0472">Membrane</keyword>
<feature type="transmembrane region" description="Helical" evidence="6">
    <location>
        <begin position="68"/>
        <end position="86"/>
    </location>
</feature>
<evidence type="ECO:0000313" key="8">
    <source>
        <dbReference type="Proteomes" id="UP000051017"/>
    </source>
</evidence>
<comment type="caution">
    <text evidence="7">The sequence shown here is derived from an EMBL/GenBank/DDBJ whole genome shotgun (WGS) entry which is preliminary data.</text>
</comment>
<dbReference type="GO" id="GO:0022857">
    <property type="term" value="F:transmembrane transporter activity"/>
    <property type="evidence" value="ECO:0007669"/>
    <property type="project" value="InterPro"/>
</dbReference>
<keyword evidence="2" id="KW-1003">Cell membrane</keyword>
<dbReference type="CDD" id="cd06580">
    <property type="entry name" value="TM_PBP1_transp_TpRbsC_like"/>
    <property type="match status" value="1"/>
</dbReference>
<keyword evidence="4 6" id="KW-1133">Transmembrane helix</keyword>
<reference evidence="7 8" key="1">
    <citation type="submission" date="2015-10" db="EMBL/GenBank/DDBJ databases">
        <title>Metagenome-Assembled Genomes uncover a global brackish microbiome.</title>
        <authorList>
            <person name="Hugerth L.W."/>
            <person name="Larsson J."/>
            <person name="Alneberg J."/>
            <person name="Lindh M.V."/>
            <person name="Legrand C."/>
            <person name="Pinhassi J."/>
            <person name="Andersson A.F."/>
        </authorList>
    </citation>
    <scope>NUCLEOTIDE SEQUENCE [LARGE SCALE GENOMIC DNA]</scope>
    <source>
        <strain evidence="7">BACL6 MAG-120924-bin43</strain>
    </source>
</reference>
<feature type="transmembrane region" description="Helical" evidence="6">
    <location>
        <begin position="98"/>
        <end position="114"/>
    </location>
</feature>